<dbReference type="OrthoDB" id="310895at2759"/>
<dbReference type="PROSITE" id="PS00070">
    <property type="entry name" value="ALDEHYDE_DEHYDR_CYS"/>
    <property type="match status" value="1"/>
</dbReference>
<dbReference type="InterPro" id="IPR029510">
    <property type="entry name" value="Ald_DH_CS_GLU"/>
</dbReference>
<dbReference type="Gene3D" id="3.40.309.10">
    <property type="entry name" value="Aldehyde Dehydrogenase, Chain A, domain 2"/>
    <property type="match status" value="1"/>
</dbReference>
<dbReference type="Proteomes" id="UP000663671">
    <property type="component" value="Chromosome 2"/>
</dbReference>
<evidence type="ECO:0000256" key="2">
    <source>
        <dbReference type="ARBA" id="ARBA00023002"/>
    </source>
</evidence>
<evidence type="ECO:0000256" key="6">
    <source>
        <dbReference type="RuleBase" id="RU003345"/>
    </source>
</evidence>
<dbReference type="InterPro" id="IPR016161">
    <property type="entry name" value="Ald_DH/histidinol_DH"/>
</dbReference>
<feature type="active site" evidence="5">
    <location>
        <position position="371"/>
    </location>
</feature>
<evidence type="ECO:0000259" key="7">
    <source>
        <dbReference type="Pfam" id="PF00171"/>
    </source>
</evidence>
<dbReference type="InterPro" id="IPR016162">
    <property type="entry name" value="Ald_DH_N"/>
</dbReference>
<dbReference type="Gene3D" id="3.40.605.10">
    <property type="entry name" value="Aldehyde Dehydrogenase, Chain A, domain 1"/>
    <property type="match status" value="1"/>
</dbReference>
<name>A0A8A1M4R2_AJECA</name>
<evidence type="ECO:0000256" key="1">
    <source>
        <dbReference type="ARBA" id="ARBA00009986"/>
    </source>
</evidence>
<organism evidence="8 9">
    <name type="scientific">Ajellomyces capsulatus</name>
    <name type="common">Darling's disease fungus</name>
    <name type="synonym">Histoplasma capsulatum</name>
    <dbReference type="NCBI Taxonomy" id="5037"/>
    <lineage>
        <taxon>Eukaryota</taxon>
        <taxon>Fungi</taxon>
        <taxon>Dikarya</taxon>
        <taxon>Ascomycota</taxon>
        <taxon>Pezizomycotina</taxon>
        <taxon>Eurotiomycetes</taxon>
        <taxon>Eurotiomycetidae</taxon>
        <taxon>Onygenales</taxon>
        <taxon>Ajellomycetaceae</taxon>
        <taxon>Histoplasma</taxon>
    </lineage>
</organism>
<comment type="catalytic activity">
    <reaction evidence="4">
        <text>an aldehyde + NAD(+) + H2O = a carboxylate + NADH + 2 H(+)</text>
        <dbReference type="Rhea" id="RHEA:16185"/>
        <dbReference type="ChEBI" id="CHEBI:15377"/>
        <dbReference type="ChEBI" id="CHEBI:15378"/>
        <dbReference type="ChEBI" id="CHEBI:17478"/>
        <dbReference type="ChEBI" id="CHEBI:29067"/>
        <dbReference type="ChEBI" id="CHEBI:57540"/>
        <dbReference type="ChEBI" id="CHEBI:57945"/>
        <dbReference type="EC" id="1.2.1.3"/>
    </reaction>
</comment>
<evidence type="ECO:0000313" key="8">
    <source>
        <dbReference type="EMBL" id="QSS59733.1"/>
    </source>
</evidence>
<evidence type="ECO:0000256" key="3">
    <source>
        <dbReference type="ARBA" id="ARBA00024226"/>
    </source>
</evidence>
<reference evidence="8" key="1">
    <citation type="submission" date="2021-01" db="EMBL/GenBank/DDBJ databases">
        <title>Chromosome-level genome assembly of a human fungal pathogen reveals clustering of transcriptionally co-regulated genes.</title>
        <authorList>
            <person name="Voorhies M."/>
            <person name="Cohen S."/>
            <person name="Shea T.P."/>
            <person name="Petrus S."/>
            <person name="Munoz J.F."/>
            <person name="Poplawski S."/>
            <person name="Goldman W.E."/>
            <person name="Michael T."/>
            <person name="Cuomo C.A."/>
            <person name="Sil A."/>
            <person name="Beyhan S."/>
        </authorList>
    </citation>
    <scope>NUCLEOTIDE SEQUENCE</scope>
    <source>
        <strain evidence="8">WU24</strain>
    </source>
</reference>
<evidence type="ECO:0000313" key="9">
    <source>
        <dbReference type="Proteomes" id="UP000663671"/>
    </source>
</evidence>
<dbReference type="EMBL" id="CP069109">
    <property type="protein sequence ID" value="QSS59733.1"/>
    <property type="molecule type" value="Genomic_DNA"/>
</dbReference>
<dbReference type="InterPro" id="IPR016163">
    <property type="entry name" value="Ald_DH_C"/>
</dbReference>
<dbReference type="PANTHER" id="PTHR11699">
    <property type="entry name" value="ALDEHYDE DEHYDROGENASE-RELATED"/>
    <property type="match status" value="1"/>
</dbReference>
<dbReference type="CDD" id="cd07098">
    <property type="entry name" value="ALDH_F15-22"/>
    <property type="match status" value="1"/>
</dbReference>
<feature type="domain" description="Aldehyde dehydrogenase" evidence="7">
    <location>
        <begin position="131"/>
        <end position="616"/>
    </location>
</feature>
<sequence>MHGNAKPDNVNTGVGKNYGEYSALETCIRSGFPQLFHLVGIRGRAMDTLQSLFDLYSDCTPSQLLTALLGALLAVWTLKQVVFRSEAGPVEYQVPIPTELTDKWDPKTWDDVSEKDRDILECQANGKWNNEKILSYCPADGRILGDVNHGIKPATKQDIDIAVKRAEAAQLGWQHTTFAERRRVLKTLLKYLLEHQDEIVSASCLDSGKTKVDAAFGEVLVTVEKLKWTIDHGEKSLATDRRPTNLLMIYKKNTVRYEPLGVILACISWNYPFHNLISPVISSIFAGNSIIIKPSEHTAWSSLYFCDVIRGALASCGHPEDLVQTVVCLPKEADSLTSHRGVNHIIFIGSRQVAHHVCNSAAKSLTPVTVELGGKDPAVILDDPATVKDIASITSILMRGVFQSAGQNCVGIERVIALPGTHDKILEAITPRIKALRLGSVLFELRECSKNPGRGLSTPDMGAMVSQGTFDKLETLIAEAVEQGARLIHGGKRYKHPKHPLGHYFTPTLLANVDTTMRIASTELFAPVFLLMPAKDVPDAIRIANSTEFGLGASVFGHNRKDVEKCVSQINAGMVSVNDFATYYAVGLPFGGVKGSGYGRFGGAEGLKNLCNMKAICEDRYPSIQTHIPPPLDYPIQKGDGLKKDGRGAWEMCKGIVETGYQPSLVGKVKGVGKILKNL</sequence>
<protein>
    <recommendedName>
        <fullName evidence="3">aldehyde dehydrogenase (NAD(+))</fullName>
        <ecNumber evidence="3">1.2.1.3</ecNumber>
    </recommendedName>
</protein>
<dbReference type="Pfam" id="PF00171">
    <property type="entry name" value="Aldedh"/>
    <property type="match status" value="1"/>
</dbReference>
<dbReference type="PROSITE" id="PS00687">
    <property type="entry name" value="ALDEHYDE_DEHYDR_GLU"/>
    <property type="match status" value="1"/>
</dbReference>
<evidence type="ECO:0000256" key="5">
    <source>
        <dbReference type="PROSITE-ProRule" id="PRU10007"/>
    </source>
</evidence>
<gene>
    <name evidence="8" type="ORF">I7I51_09169</name>
</gene>
<dbReference type="AlphaFoldDB" id="A0A8A1M4R2"/>
<dbReference type="InterPro" id="IPR015590">
    <property type="entry name" value="Aldehyde_DH_dom"/>
</dbReference>
<evidence type="ECO:0000256" key="4">
    <source>
        <dbReference type="ARBA" id="ARBA00049194"/>
    </source>
</evidence>
<dbReference type="GO" id="GO:0004029">
    <property type="term" value="F:aldehyde dehydrogenase (NAD+) activity"/>
    <property type="evidence" value="ECO:0007669"/>
    <property type="project" value="UniProtKB-EC"/>
</dbReference>
<comment type="similarity">
    <text evidence="1 6">Belongs to the aldehyde dehydrogenase family.</text>
</comment>
<accession>A0A8A1M4R2</accession>
<dbReference type="SUPFAM" id="SSF53720">
    <property type="entry name" value="ALDH-like"/>
    <property type="match status" value="1"/>
</dbReference>
<keyword evidence="2 6" id="KW-0560">Oxidoreductase</keyword>
<dbReference type="InterPro" id="IPR016160">
    <property type="entry name" value="Ald_DH_CS_CYS"/>
</dbReference>
<proteinExistence type="inferred from homology"/>
<dbReference type="FunFam" id="3.40.309.10:FF:000024">
    <property type="entry name" value="Betaine aldehyde dehydrogenase"/>
    <property type="match status" value="1"/>
</dbReference>
<dbReference type="VEuPathDB" id="FungiDB:I7I51_09169"/>
<dbReference type="EC" id="1.2.1.3" evidence="3"/>